<keyword evidence="3 15" id="KW-0547">Nucleotide-binding</keyword>
<dbReference type="PROSITE" id="PS51194">
    <property type="entry name" value="HELICASE_CTER"/>
    <property type="match status" value="1"/>
</dbReference>
<dbReference type="Pfam" id="PF00271">
    <property type="entry name" value="Helicase_C"/>
    <property type="match status" value="1"/>
</dbReference>
<feature type="domain" description="Helicase ATP-binding" evidence="16">
    <location>
        <begin position="275"/>
        <end position="435"/>
    </location>
</feature>
<comment type="similarity">
    <text evidence="1 15">Belongs to the helicase family. RecG subfamily.</text>
</comment>
<dbReference type="PANTHER" id="PTHR47964:SF1">
    <property type="entry name" value="ATP-DEPENDENT DNA HELICASE HOMOLOG RECG, CHLOROPLASTIC"/>
    <property type="match status" value="1"/>
</dbReference>
<dbReference type="InterPro" id="IPR014001">
    <property type="entry name" value="Helicase_ATP-bd"/>
</dbReference>
<keyword evidence="11" id="KW-0413">Isomerase</keyword>
<evidence type="ECO:0000256" key="1">
    <source>
        <dbReference type="ARBA" id="ARBA00007504"/>
    </source>
</evidence>
<evidence type="ECO:0000313" key="18">
    <source>
        <dbReference type="EMBL" id="KKR30695.1"/>
    </source>
</evidence>
<evidence type="ECO:0000256" key="9">
    <source>
        <dbReference type="ARBA" id="ARBA00023172"/>
    </source>
</evidence>
<dbReference type="InterPro" id="IPR011545">
    <property type="entry name" value="DEAD/DEAH_box_helicase_dom"/>
</dbReference>
<dbReference type="NCBIfam" id="TIGR00643">
    <property type="entry name" value="recG"/>
    <property type="match status" value="1"/>
</dbReference>
<reference evidence="18 19" key="1">
    <citation type="journal article" date="2015" name="Nature">
        <title>rRNA introns, odd ribosomes, and small enigmatic genomes across a large radiation of phyla.</title>
        <authorList>
            <person name="Brown C.T."/>
            <person name="Hug L.A."/>
            <person name="Thomas B.C."/>
            <person name="Sharon I."/>
            <person name="Castelle C.J."/>
            <person name="Singh A."/>
            <person name="Wilkins M.J."/>
            <person name="Williams K.H."/>
            <person name="Banfield J.F."/>
        </authorList>
    </citation>
    <scope>NUCLEOTIDE SEQUENCE [LARGE SCALE GENOMIC DNA]</scope>
</reference>
<dbReference type="InterPro" id="IPR027417">
    <property type="entry name" value="P-loop_NTPase"/>
</dbReference>
<dbReference type="GO" id="GO:0003677">
    <property type="term" value="F:DNA binding"/>
    <property type="evidence" value="ECO:0007669"/>
    <property type="project" value="UniProtKB-KW"/>
</dbReference>
<comment type="function">
    <text evidence="15">Plays a critical role in recombination and DNA repair. Helps process Holliday junction intermediates to mature products by catalyzing branch migration. Has replication fork regression activity, unwinds stalled or blocked replication forks to make a HJ that can be resolved. Has a DNA unwinding activity characteristic of a DNA helicase with 3'-5' polarity.</text>
</comment>
<evidence type="ECO:0000256" key="8">
    <source>
        <dbReference type="ARBA" id="ARBA00023125"/>
    </source>
</evidence>
<dbReference type="GO" id="GO:0043138">
    <property type="term" value="F:3'-5' DNA helicase activity"/>
    <property type="evidence" value="ECO:0007669"/>
    <property type="project" value="UniProtKB-EC"/>
</dbReference>
<dbReference type="AlphaFoldDB" id="A0A0G0S7I1"/>
<evidence type="ECO:0000256" key="2">
    <source>
        <dbReference type="ARBA" id="ARBA00017846"/>
    </source>
</evidence>
<evidence type="ECO:0000256" key="15">
    <source>
        <dbReference type="RuleBase" id="RU363016"/>
    </source>
</evidence>
<evidence type="ECO:0000256" key="11">
    <source>
        <dbReference type="ARBA" id="ARBA00023235"/>
    </source>
</evidence>
<comment type="caution">
    <text evidence="18">The sequence shown here is derived from an EMBL/GenBank/DDBJ whole genome shotgun (WGS) entry which is preliminary data.</text>
</comment>
<gene>
    <name evidence="18" type="ORF">UT61_C0003G0023</name>
</gene>
<keyword evidence="5 15" id="KW-0378">Hydrolase</keyword>
<dbReference type="PATRIC" id="fig|1618552.3.peg.97"/>
<dbReference type="Gene3D" id="3.40.50.300">
    <property type="entry name" value="P-loop containing nucleotide triphosphate hydrolases"/>
    <property type="match status" value="2"/>
</dbReference>
<evidence type="ECO:0000256" key="13">
    <source>
        <dbReference type="ARBA" id="ARBA00034808"/>
    </source>
</evidence>
<keyword evidence="6 15" id="KW-0347">Helicase</keyword>
<dbReference type="GO" id="GO:0005524">
    <property type="term" value="F:ATP binding"/>
    <property type="evidence" value="ECO:0007669"/>
    <property type="project" value="UniProtKB-KW"/>
</dbReference>
<dbReference type="GO" id="GO:0006310">
    <property type="term" value="P:DNA recombination"/>
    <property type="evidence" value="ECO:0007669"/>
    <property type="project" value="UniProtKB-UniRule"/>
</dbReference>
<dbReference type="SMART" id="SM00490">
    <property type="entry name" value="HELICc"/>
    <property type="match status" value="1"/>
</dbReference>
<evidence type="ECO:0000256" key="7">
    <source>
        <dbReference type="ARBA" id="ARBA00022840"/>
    </source>
</evidence>
<evidence type="ECO:0000256" key="10">
    <source>
        <dbReference type="ARBA" id="ARBA00023204"/>
    </source>
</evidence>
<dbReference type="Pfam" id="PF19833">
    <property type="entry name" value="RecG_dom3_C"/>
    <property type="match status" value="1"/>
</dbReference>
<comment type="catalytic activity">
    <reaction evidence="12 15">
        <text>Couples ATP hydrolysis with the unwinding of duplex DNA by translocating in the 3'-5' direction.</text>
        <dbReference type="EC" id="5.6.2.4"/>
    </reaction>
</comment>
<dbReference type="SUPFAM" id="SSF52540">
    <property type="entry name" value="P-loop containing nucleoside triphosphate hydrolases"/>
    <property type="match status" value="2"/>
</dbReference>
<dbReference type="GO" id="GO:0016887">
    <property type="term" value="F:ATP hydrolysis activity"/>
    <property type="evidence" value="ECO:0007669"/>
    <property type="project" value="RHEA"/>
</dbReference>
<dbReference type="EMBL" id="LBXL01000003">
    <property type="protein sequence ID" value="KKR30695.1"/>
    <property type="molecule type" value="Genomic_DNA"/>
</dbReference>
<evidence type="ECO:0000313" key="19">
    <source>
        <dbReference type="Proteomes" id="UP000034793"/>
    </source>
</evidence>
<dbReference type="Pfam" id="PF17191">
    <property type="entry name" value="RecG_wedge"/>
    <property type="match status" value="1"/>
</dbReference>
<evidence type="ECO:0000259" key="16">
    <source>
        <dbReference type="PROSITE" id="PS51192"/>
    </source>
</evidence>
<keyword evidence="8" id="KW-0238">DNA-binding</keyword>
<dbReference type="InterPro" id="IPR012340">
    <property type="entry name" value="NA-bd_OB-fold"/>
</dbReference>
<evidence type="ECO:0000256" key="12">
    <source>
        <dbReference type="ARBA" id="ARBA00034617"/>
    </source>
</evidence>
<dbReference type="Gene3D" id="2.40.50.140">
    <property type="entry name" value="Nucleic acid-binding proteins"/>
    <property type="match status" value="1"/>
</dbReference>
<dbReference type="NCBIfam" id="NF008168">
    <property type="entry name" value="PRK10917.2-2"/>
    <property type="match status" value="1"/>
</dbReference>
<accession>A0A0G0S7I1</accession>
<sequence>MKLSAPVSRLPMVGHIYVNRLEKLGISTIEDLLYHVPHRYQDFRIVSDISRAQIGEVVTIQGIVLSMKNIYTKYGKVIQKAEVQDKTGQIQVIWFNQRYLVRSVREGERYSFSGKVDWFDRKKSLISPDFENIQNSNTTIHTGRLVPVYPETRGVSSKWIRGRVFFALTEVQPYLEEFLPIEIIKENSFIDLPNALHIVHFPDNSEDAEKSKKRLAFNELLFYQLRSLYRKSDWKKIPAVFQLNINEKIINEFIKTLPFTLTKSQLRSIKEISNDLEKEYPMNRLLEGDVGSGKTVVAAAGAFASFVNGYQTVVMAPTQILAQQHFDTLNQIFDKFKVRVSLITSAGVKADLGKTDIFVGTHALIHKKVQFDKVALVVIDEQHRFGVEQRAHLIQKTGKSASRRKKAPHVLTMTATPIPRTVALTVYGDLDLSTLNELPKGRKPVTTWIVPPHKREGGYNWIREQIKKEGVQVFIICPLIEESQVETMKQVKSATTEFERLKDIFPDLKLGLLHGKQSLSLKNEVLESFRSGKTHILVATPVVEVGIDVPNATIMIIEAAERFGLAQLHQLRGRIGRGERKSYCLLFTNVRSNTVLTRLNALTKSMSGFELAELDLQMRGPGEMYGIKQHGFPELKVASWSDTELIKYAREVAQEALDKPEKFPKLIKIIESKSIVPN</sequence>
<dbReference type="NCBIfam" id="NF008165">
    <property type="entry name" value="PRK10917.1-3"/>
    <property type="match status" value="1"/>
</dbReference>
<dbReference type="InterPro" id="IPR001650">
    <property type="entry name" value="Helicase_C-like"/>
</dbReference>
<dbReference type="Proteomes" id="UP000034793">
    <property type="component" value="Unassembled WGS sequence"/>
</dbReference>
<name>A0A0G0S7I1_9BACT</name>
<dbReference type="PROSITE" id="PS51192">
    <property type="entry name" value="HELICASE_ATP_BIND_1"/>
    <property type="match status" value="1"/>
</dbReference>
<evidence type="ECO:0000256" key="6">
    <source>
        <dbReference type="ARBA" id="ARBA00022806"/>
    </source>
</evidence>
<dbReference type="GO" id="GO:0006281">
    <property type="term" value="P:DNA repair"/>
    <property type="evidence" value="ECO:0007669"/>
    <property type="project" value="UniProtKB-UniRule"/>
</dbReference>
<keyword evidence="7 15" id="KW-0067">ATP-binding</keyword>
<dbReference type="InterPro" id="IPR004609">
    <property type="entry name" value="ATP-dep_DNA_helicase_RecG"/>
</dbReference>
<dbReference type="InterPro" id="IPR045562">
    <property type="entry name" value="RecG_dom3_C"/>
</dbReference>
<dbReference type="SMART" id="SM00487">
    <property type="entry name" value="DEXDc"/>
    <property type="match status" value="1"/>
</dbReference>
<comment type="catalytic activity">
    <reaction evidence="14 15">
        <text>ATP + H2O = ADP + phosphate + H(+)</text>
        <dbReference type="Rhea" id="RHEA:13065"/>
        <dbReference type="ChEBI" id="CHEBI:15377"/>
        <dbReference type="ChEBI" id="CHEBI:15378"/>
        <dbReference type="ChEBI" id="CHEBI:30616"/>
        <dbReference type="ChEBI" id="CHEBI:43474"/>
        <dbReference type="ChEBI" id="CHEBI:456216"/>
        <dbReference type="EC" id="5.6.2.4"/>
    </reaction>
</comment>
<evidence type="ECO:0000256" key="5">
    <source>
        <dbReference type="ARBA" id="ARBA00022801"/>
    </source>
</evidence>
<dbReference type="CDD" id="cd04488">
    <property type="entry name" value="RecG_wedge_OBF"/>
    <property type="match status" value="1"/>
</dbReference>
<dbReference type="EC" id="5.6.2.4" evidence="13 15"/>
<dbReference type="PANTHER" id="PTHR47964">
    <property type="entry name" value="ATP-DEPENDENT DNA HELICASE HOMOLOG RECG, CHLOROPLASTIC"/>
    <property type="match status" value="1"/>
</dbReference>
<keyword evidence="9 15" id="KW-0233">DNA recombination</keyword>
<evidence type="ECO:0000256" key="4">
    <source>
        <dbReference type="ARBA" id="ARBA00022763"/>
    </source>
</evidence>
<proteinExistence type="inferred from homology"/>
<protein>
    <recommendedName>
        <fullName evidence="2 15">ATP-dependent DNA helicase RecG</fullName>
        <ecNumber evidence="13 15">5.6.2.4</ecNumber>
    </recommendedName>
</protein>
<dbReference type="SUPFAM" id="SSF50249">
    <property type="entry name" value="Nucleic acid-binding proteins"/>
    <property type="match status" value="1"/>
</dbReference>
<dbReference type="InterPro" id="IPR033454">
    <property type="entry name" value="RecG_wedge"/>
</dbReference>
<keyword evidence="4 15" id="KW-0227">DNA damage</keyword>
<dbReference type="InterPro" id="IPR047112">
    <property type="entry name" value="RecG/Mfd"/>
</dbReference>
<organism evidence="18 19">
    <name type="scientific">Candidatus Woesebacteria bacterium GW2011_GWA1_39_8</name>
    <dbReference type="NCBI Taxonomy" id="1618552"/>
    <lineage>
        <taxon>Bacteria</taxon>
        <taxon>Candidatus Woeseibacteriota</taxon>
    </lineage>
</organism>
<keyword evidence="10 15" id="KW-0234">DNA repair</keyword>
<evidence type="ECO:0000256" key="3">
    <source>
        <dbReference type="ARBA" id="ARBA00022741"/>
    </source>
</evidence>
<feature type="domain" description="Helicase C-terminal" evidence="17">
    <location>
        <begin position="465"/>
        <end position="622"/>
    </location>
</feature>
<evidence type="ECO:0000256" key="14">
    <source>
        <dbReference type="ARBA" id="ARBA00048988"/>
    </source>
</evidence>
<dbReference type="Pfam" id="PF00270">
    <property type="entry name" value="DEAD"/>
    <property type="match status" value="1"/>
</dbReference>
<evidence type="ECO:0000259" key="17">
    <source>
        <dbReference type="PROSITE" id="PS51194"/>
    </source>
</evidence>